<dbReference type="PANTHER" id="PTHR35567:SF1">
    <property type="entry name" value="CONSERVED FUNGAL PROTEIN (AFU_ORTHOLOGUE AFUA_1G14230)"/>
    <property type="match status" value="1"/>
</dbReference>
<proteinExistence type="predicted"/>
<keyword evidence="3" id="KW-1185">Reference proteome</keyword>
<dbReference type="PANTHER" id="PTHR35567">
    <property type="entry name" value="MALATE DEHYDROGENASE (AFU_ORTHOLOGUE AFUA_2G13800)"/>
    <property type="match status" value="1"/>
</dbReference>
<dbReference type="AlphaFoldDB" id="A0AAX4JS30"/>
<keyword evidence="1" id="KW-0732">Signal</keyword>
<dbReference type="Pfam" id="PF11937">
    <property type="entry name" value="DUF3455"/>
    <property type="match status" value="1"/>
</dbReference>
<feature type="signal peptide" evidence="1">
    <location>
        <begin position="1"/>
        <end position="19"/>
    </location>
</feature>
<dbReference type="EMBL" id="CP144100">
    <property type="protein sequence ID" value="WWC87564.1"/>
    <property type="molecule type" value="Genomic_DNA"/>
</dbReference>
<organism evidence="2 3">
    <name type="scientific">Kwoniella dendrophila CBS 6074</name>
    <dbReference type="NCBI Taxonomy" id="1295534"/>
    <lineage>
        <taxon>Eukaryota</taxon>
        <taxon>Fungi</taxon>
        <taxon>Dikarya</taxon>
        <taxon>Basidiomycota</taxon>
        <taxon>Agaricomycotina</taxon>
        <taxon>Tremellomycetes</taxon>
        <taxon>Tremellales</taxon>
        <taxon>Cryptococcaceae</taxon>
        <taxon>Kwoniella</taxon>
    </lineage>
</organism>
<dbReference type="RefSeq" id="XP_066074327.1">
    <property type="nucleotide sequence ID" value="XM_066218230.1"/>
</dbReference>
<evidence type="ECO:0000313" key="3">
    <source>
        <dbReference type="Proteomes" id="UP001355207"/>
    </source>
</evidence>
<name>A0AAX4JS30_9TREE</name>
<evidence type="ECO:0000313" key="2">
    <source>
        <dbReference type="EMBL" id="WWC87564.1"/>
    </source>
</evidence>
<dbReference type="GeneID" id="91093126"/>
<evidence type="ECO:0000256" key="1">
    <source>
        <dbReference type="SAM" id="SignalP"/>
    </source>
</evidence>
<gene>
    <name evidence="2" type="ORF">L201_002454</name>
</gene>
<dbReference type="InterPro" id="IPR021851">
    <property type="entry name" value="DUF3455"/>
</dbReference>
<sequence>MFLCTFVLAFMLCPSRISSIPIEATSSAKTKDPKSDIQNLVSRLSNYQNCQIINYSVPFNGISGLTVPNNERVSRISVGRGIQNYTCTQGNYVSAGALANLFDVSCVYTMSANIIDSKTVDKLLPQVAYSALSYPYSGQLPIAIHHEFVDTPGSSTAGSISPKFYTSIGTENVIVKKINGVNDPINPSINVPWLQLGALENQGTLSKSVFRLNTYKGQPPSSCTKEGEQLSVEYAAMYWFTK</sequence>
<dbReference type="Proteomes" id="UP001355207">
    <property type="component" value="Chromosome 3"/>
</dbReference>
<feature type="chain" id="PRO_5043746833" description="Malate dehydrogenase" evidence="1">
    <location>
        <begin position="20"/>
        <end position="242"/>
    </location>
</feature>
<reference evidence="2 3" key="1">
    <citation type="submission" date="2024-01" db="EMBL/GenBank/DDBJ databases">
        <title>Comparative genomics of Cryptococcus and Kwoniella reveals pathogenesis evolution and contrasting modes of karyotype evolution via chromosome fusion or intercentromeric recombination.</title>
        <authorList>
            <person name="Coelho M.A."/>
            <person name="David-Palma M."/>
            <person name="Shea T."/>
            <person name="Bowers K."/>
            <person name="McGinley-Smith S."/>
            <person name="Mohammad A.W."/>
            <person name="Gnirke A."/>
            <person name="Yurkov A.M."/>
            <person name="Nowrousian M."/>
            <person name="Sun S."/>
            <person name="Cuomo C.A."/>
            <person name="Heitman J."/>
        </authorList>
    </citation>
    <scope>NUCLEOTIDE SEQUENCE [LARGE SCALE GENOMIC DNA]</scope>
    <source>
        <strain evidence="2 3">CBS 6074</strain>
    </source>
</reference>
<evidence type="ECO:0008006" key="4">
    <source>
        <dbReference type="Google" id="ProtNLM"/>
    </source>
</evidence>
<accession>A0AAX4JS30</accession>
<protein>
    <recommendedName>
        <fullName evidence="4">Malate dehydrogenase</fullName>
    </recommendedName>
</protein>